<dbReference type="GO" id="GO:0005216">
    <property type="term" value="F:monoatomic ion channel activity"/>
    <property type="evidence" value="ECO:0007669"/>
    <property type="project" value="InterPro"/>
</dbReference>
<evidence type="ECO:0000256" key="8">
    <source>
        <dbReference type="ARBA" id="ARBA00023065"/>
    </source>
</evidence>
<dbReference type="STRING" id="147828.A0A4S2JKY2"/>
<keyword evidence="8" id="KW-0406">Ion transport</keyword>
<feature type="repeat" description="ANK" evidence="12">
    <location>
        <begin position="175"/>
        <end position="207"/>
    </location>
</feature>
<dbReference type="PROSITE" id="PS50297">
    <property type="entry name" value="ANK_REP_REGION"/>
    <property type="match status" value="4"/>
</dbReference>
<comment type="caution">
    <text evidence="16">The sequence shown here is derived from an EMBL/GenBank/DDBJ whole genome shotgun (WGS) entry which is preliminary data.</text>
</comment>
<comment type="subcellular location">
    <subcellularLocation>
        <location evidence="1">Membrane</location>
        <topology evidence="1">Multi-pass membrane protein</topology>
    </subcellularLocation>
</comment>
<feature type="compositionally biased region" description="Acidic residues" evidence="13">
    <location>
        <begin position="1138"/>
        <end position="1147"/>
    </location>
</feature>
<dbReference type="Proteomes" id="UP000308267">
    <property type="component" value="Unassembled WGS sequence"/>
</dbReference>
<feature type="transmembrane region" description="Helical" evidence="14">
    <location>
        <begin position="762"/>
        <end position="781"/>
    </location>
</feature>
<protein>
    <recommendedName>
        <fullName evidence="15">Ion transport domain-containing protein</fullName>
    </recommendedName>
</protein>
<evidence type="ECO:0000256" key="3">
    <source>
        <dbReference type="ARBA" id="ARBA00022606"/>
    </source>
</evidence>
<feature type="transmembrane region" description="Helical" evidence="14">
    <location>
        <begin position="992"/>
        <end position="1015"/>
    </location>
</feature>
<evidence type="ECO:0000256" key="5">
    <source>
        <dbReference type="ARBA" id="ARBA00022737"/>
    </source>
</evidence>
<evidence type="ECO:0000256" key="14">
    <source>
        <dbReference type="SAM" id="Phobius"/>
    </source>
</evidence>
<keyword evidence="2" id="KW-0813">Transport</keyword>
<evidence type="ECO:0000256" key="7">
    <source>
        <dbReference type="ARBA" id="ARBA00023043"/>
    </source>
</evidence>
<dbReference type="InterPro" id="IPR052076">
    <property type="entry name" value="TRP_cation_channel"/>
</dbReference>
<feature type="repeat" description="ANK" evidence="12">
    <location>
        <begin position="526"/>
        <end position="559"/>
    </location>
</feature>
<keyword evidence="3" id="KW-0716">Sensory transduction</keyword>
<organism evidence="16 17">
    <name type="scientific">Opisthorchis felineus</name>
    <dbReference type="NCBI Taxonomy" id="147828"/>
    <lineage>
        <taxon>Eukaryota</taxon>
        <taxon>Metazoa</taxon>
        <taxon>Spiralia</taxon>
        <taxon>Lophotrochozoa</taxon>
        <taxon>Platyhelminthes</taxon>
        <taxon>Trematoda</taxon>
        <taxon>Digenea</taxon>
        <taxon>Opisthorchiida</taxon>
        <taxon>Opisthorchiata</taxon>
        <taxon>Opisthorchiidae</taxon>
        <taxon>Opisthorchis</taxon>
    </lineage>
</organism>
<accession>A0A4S2JKY2</accession>
<evidence type="ECO:0000313" key="16">
    <source>
        <dbReference type="EMBL" id="TGZ36822.1"/>
    </source>
</evidence>
<evidence type="ECO:0000256" key="1">
    <source>
        <dbReference type="ARBA" id="ARBA00004141"/>
    </source>
</evidence>
<gene>
    <name evidence="16" type="ORF">CRM22_011378</name>
</gene>
<dbReference type="Pfam" id="PF00520">
    <property type="entry name" value="Ion_trans"/>
    <property type="match status" value="1"/>
</dbReference>
<reference evidence="16 17" key="1">
    <citation type="journal article" date="2019" name="BMC Genomics">
        <title>New insights from Opisthorchis felineus genome: update on genomics of the epidemiologically important liver flukes.</title>
        <authorList>
            <person name="Ershov N.I."/>
            <person name="Mordvinov V.A."/>
            <person name="Prokhortchouk E.B."/>
            <person name="Pakharukova M.Y."/>
            <person name="Gunbin K.V."/>
            <person name="Ustyantsev K."/>
            <person name="Genaev M.A."/>
            <person name="Blinov A.G."/>
            <person name="Mazur A."/>
            <person name="Boulygina E."/>
            <person name="Tsygankova S."/>
            <person name="Khrameeva E."/>
            <person name="Chekanov N."/>
            <person name="Fan G."/>
            <person name="Xiao A."/>
            <person name="Zhang H."/>
            <person name="Xu X."/>
            <person name="Yang H."/>
            <person name="Solovyev V."/>
            <person name="Lee S.M."/>
            <person name="Liu X."/>
            <person name="Afonnikov D.A."/>
            <person name="Skryabin K.G."/>
        </authorList>
    </citation>
    <scope>NUCLEOTIDE SEQUENCE [LARGE SCALE GENOMIC DNA]</scope>
    <source>
        <strain evidence="16">AK-0245</strain>
        <tissue evidence="16">Whole organism</tissue>
    </source>
</reference>
<keyword evidence="17" id="KW-1185">Reference proteome</keyword>
<evidence type="ECO:0000313" key="17">
    <source>
        <dbReference type="Proteomes" id="UP000308267"/>
    </source>
</evidence>
<keyword evidence="10" id="KW-0325">Glycoprotein</keyword>
<proteinExistence type="predicted"/>
<dbReference type="SMART" id="SM00248">
    <property type="entry name" value="ANK"/>
    <property type="match status" value="16"/>
</dbReference>
<keyword evidence="7 12" id="KW-0040">ANK repeat</keyword>
<dbReference type="Pfam" id="PF12796">
    <property type="entry name" value="Ank_2"/>
    <property type="match status" value="5"/>
</dbReference>
<name>A0A4S2JKY2_OPIFE</name>
<dbReference type="InterPro" id="IPR005821">
    <property type="entry name" value="Ion_trans_dom"/>
</dbReference>
<dbReference type="PANTHER" id="PTHR47143:SF1">
    <property type="entry name" value="ION_TRANS DOMAIN-CONTAINING PROTEIN"/>
    <property type="match status" value="1"/>
</dbReference>
<keyword evidence="9 14" id="KW-0472">Membrane</keyword>
<evidence type="ECO:0000256" key="9">
    <source>
        <dbReference type="ARBA" id="ARBA00023136"/>
    </source>
</evidence>
<dbReference type="InterPro" id="IPR036770">
    <property type="entry name" value="Ankyrin_rpt-contain_sf"/>
</dbReference>
<dbReference type="Gene3D" id="1.10.287.70">
    <property type="match status" value="1"/>
</dbReference>
<feature type="repeat" description="ANK" evidence="12">
    <location>
        <begin position="316"/>
        <end position="348"/>
    </location>
</feature>
<feature type="repeat" description="ANK" evidence="12">
    <location>
        <begin position="250"/>
        <end position="282"/>
    </location>
</feature>
<evidence type="ECO:0000256" key="12">
    <source>
        <dbReference type="PROSITE-ProRule" id="PRU00023"/>
    </source>
</evidence>
<dbReference type="OrthoDB" id="1661883at2759"/>
<evidence type="ECO:0000256" key="11">
    <source>
        <dbReference type="ARBA" id="ARBA00023303"/>
    </source>
</evidence>
<evidence type="ECO:0000256" key="2">
    <source>
        <dbReference type="ARBA" id="ARBA00022448"/>
    </source>
</evidence>
<keyword evidence="11" id="KW-0407">Ion channel</keyword>
<dbReference type="EMBL" id="SJOL01013156">
    <property type="protein sequence ID" value="TGZ36822.1"/>
    <property type="molecule type" value="Genomic_DNA"/>
</dbReference>
<evidence type="ECO:0000259" key="15">
    <source>
        <dbReference type="Pfam" id="PF00520"/>
    </source>
</evidence>
<evidence type="ECO:0000256" key="6">
    <source>
        <dbReference type="ARBA" id="ARBA00022989"/>
    </source>
</evidence>
<feature type="region of interest" description="Disordered" evidence="13">
    <location>
        <begin position="1127"/>
        <end position="1147"/>
    </location>
</feature>
<feature type="repeat" description="ANK" evidence="12">
    <location>
        <begin position="349"/>
        <end position="381"/>
    </location>
</feature>
<feature type="repeat" description="ANK" evidence="12">
    <location>
        <begin position="142"/>
        <end position="174"/>
    </location>
</feature>
<sequence>MAMRSKKTSGIKRYTDAEELEKQKLVKELLTLINKHDTSKLDNLVLNNRKKLRAIVNDKTACLTPLLHTAVRIQEPAIISLLVNELKADINITDQDGATALHVAAKVISNDRSVFRDLDSPYHQMISLLIQLGAKKDAKDLSGSTPLHYAASLGNERAVNELISKSADMEATDVRMVTPLLLAAQRGDGNIMATLLNQGANAFAVNDSGDNILHLVCSQSCGEAVQYVVEFLEKNAADQLSYMLNMANRKGDTPFLLAVAHVGCPVLQLLMEKGANPEITNYDGAGSFHYAVQEYDPQVIGLLKDAGVDINSKTITGETPLYLAIRLHNTNLTEALLKAGVNVDCENAEGETPLMVAARHGYNYMTHLLLEHKPNIDKMNSKCQNVVYIAVEGNDRHEVEFLLKEDEFHRLLKCADLDGNRPIHKAAEIGNLDIFSVIVSVSAGEGQMACLGAPNMKGQTPVHIAAKFGHLNLLKKWCADHLALFELEDNMGNTPAHLAAKRGHTDILEWISHAANPRIMQKRNYLGRTPLTFAATKDQLPCLKVLLRIKGCNVNNRDKMQMTPLFVACLKGHTKTVQELLRNKADPTIRVAEDHEVYPGWNALNAAVQNKQLECVRLLLESDHGFDLLKNKTGRGSCAMTPFRQMIRVLPEAAQLVLDKHTTKSELPHTHQDYFTVFIFDPLEDSWALIKSSTNSNKNLPRVTRLLKRIEITTGMDRNSKNNKMEHPLRMMVKFQREELLQHELVIASLTWKRIDRMALNLLNIFVYLLFLACFTAFMLLTKPTYSILAGTNRTVEDVCLAMMNTGQKAYVLSIDAVKYGTIVLAILNLVKEMVQCFANLANYFSFENVFELAVYSLAIATTVDTNGCMRRTGLREAWQWQTGTAGVVFAWINLLMFFQRTTPIGIYLGIFGLILTNLANLAVVFSPFLVAFSLAFHLLLGNQIRFNDMRNAFSSTVSMFSGEVGLADAMFNRYEPGGSPEKLVYYDTLSYLFFLTFVAFMSIALMNMLTGIAVGDVEAKKSQANLETVQQLVNSLVDSYTLLDKFKPNRSLRRKYIYFPNQKGGIQRQLFRYLYSHIEKSTRNEDTSTQGKRMELNEVVDKLREKIGALRVAFFTLSEAVTVLSRDAGSAEKEEQSSDYDSDSDK</sequence>
<dbReference type="SUPFAM" id="SSF48403">
    <property type="entry name" value="Ankyrin repeat"/>
    <property type="match status" value="2"/>
</dbReference>
<feature type="transmembrane region" description="Helical" evidence="14">
    <location>
        <begin position="879"/>
        <end position="899"/>
    </location>
</feature>
<dbReference type="AlphaFoldDB" id="A0A4S2JKY2"/>
<feature type="repeat" description="ANK" evidence="12">
    <location>
        <begin position="283"/>
        <end position="315"/>
    </location>
</feature>
<evidence type="ECO:0000256" key="13">
    <source>
        <dbReference type="SAM" id="MobiDB-lite"/>
    </source>
</evidence>
<dbReference type="PANTHER" id="PTHR47143">
    <property type="entry name" value="TRANSIENT RECEPTOR POTENTIAL CATION CHANNEL PROTEIN PAINLESS"/>
    <property type="match status" value="1"/>
</dbReference>
<dbReference type="Gene3D" id="1.25.40.20">
    <property type="entry name" value="Ankyrin repeat-containing domain"/>
    <property type="match status" value="5"/>
</dbReference>
<keyword evidence="4 14" id="KW-0812">Transmembrane</keyword>
<dbReference type="InterPro" id="IPR002110">
    <property type="entry name" value="Ankyrin_rpt"/>
</dbReference>
<feature type="domain" description="Ion transport" evidence="15">
    <location>
        <begin position="780"/>
        <end position="1025"/>
    </location>
</feature>
<dbReference type="PROSITE" id="PS50088">
    <property type="entry name" value="ANK_REPEAT"/>
    <property type="match status" value="7"/>
</dbReference>
<dbReference type="PRINTS" id="PR01415">
    <property type="entry name" value="ANKYRIN"/>
</dbReference>
<keyword evidence="5" id="KW-0677">Repeat</keyword>
<evidence type="ECO:0000256" key="4">
    <source>
        <dbReference type="ARBA" id="ARBA00022692"/>
    </source>
</evidence>
<keyword evidence="6 14" id="KW-1133">Transmembrane helix</keyword>
<evidence type="ECO:0000256" key="10">
    <source>
        <dbReference type="ARBA" id="ARBA00023180"/>
    </source>
</evidence>
<dbReference type="GO" id="GO:1902495">
    <property type="term" value="C:transmembrane transporter complex"/>
    <property type="evidence" value="ECO:0007669"/>
    <property type="project" value="TreeGrafter"/>
</dbReference>